<evidence type="ECO:0000313" key="3">
    <source>
        <dbReference type="Proteomes" id="UP001203945"/>
    </source>
</evidence>
<dbReference type="RefSeq" id="WP_255328845.1">
    <property type="nucleotide sequence ID" value="NZ_JAKZEU010000002.1"/>
</dbReference>
<name>A0ABT1MQN4_9RHOB</name>
<accession>A0ABT1MQN4</accession>
<protein>
    <recommendedName>
        <fullName evidence="4">DUF2937 family protein</fullName>
    </recommendedName>
</protein>
<keyword evidence="1" id="KW-1133">Transmembrane helix</keyword>
<evidence type="ECO:0008006" key="4">
    <source>
        <dbReference type="Google" id="ProtNLM"/>
    </source>
</evidence>
<organism evidence="2 3">
    <name type="scientific">Paracoccus albicereus</name>
    <dbReference type="NCBI Taxonomy" id="2922394"/>
    <lineage>
        <taxon>Bacteria</taxon>
        <taxon>Pseudomonadati</taxon>
        <taxon>Pseudomonadota</taxon>
        <taxon>Alphaproteobacteria</taxon>
        <taxon>Rhodobacterales</taxon>
        <taxon>Paracoccaceae</taxon>
        <taxon>Paracoccus</taxon>
    </lineage>
</organism>
<sequence>MTRIAQTSDDIRDMADEVARLMADRFGGARRGKLPGLEEMLRRRGGALPRNLRGQARVLAEAEMLTSQPRVARQMDLGRPSRAYNALMAYLQPLGSVSRWQNRAVNFGASIAFGLLVLAALVIWMMVRRGHL</sequence>
<comment type="caution">
    <text evidence="2">The sequence shown here is derived from an EMBL/GenBank/DDBJ whole genome shotgun (WGS) entry which is preliminary data.</text>
</comment>
<keyword evidence="3" id="KW-1185">Reference proteome</keyword>
<keyword evidence="1" id="KW-0472">Membrane</keyword>
<proteinExistence type="predicted"/>
<evidence type="ECO:0000256" key="1">
    <source>
        <dbReference type="SAM" id="Phobius"/>
    </source>
</evidence>
<feature type="transmembrane region" description="Helical" evidence="1">
    <location>
        <begin position="107"/>
        <end position="127"/>
    </location>
</feature>
<keyword evidence="1" id="KW-0812">Transmembrane</keyword>
<dbReference type="Proteomes" id="UP001203945">
    <property type="component" value="Unassembled WGS sequence"/>
</dbReference>
<evidence type="ECO:0000313" key="2">
    <source>
        <dbReference type="EMBL" id="MCQ0969831.1"/>
    </source>
</evidence>
<reference evidence="2 3" key="1">
    <citation type="submission" date="2022-03" db="EMBL/GenBank/DDBJ databases">
        <authorList>
            <person name="He Y."/>
        </authorList>
    </citation>
    <scope>NUCLEOTIDE SEQUENCE [LARGE SCALE GENOMIC DNA]</scope>
    <source>
        <strain evidence="2 3">TK19116</strain>
    </source>
</reference>
<dbReference type="EMBL" id="JAKZEU010000002">
    <property type="protein sequence ID" value="MCQ0969831.1"/>
    <property type="molecule type" value="Genomic_DNA"/>
</dbReference>
<gene>
    <name evidence="2" type="ORF">MLD63_05235</name>
</gene>